<dbReference type="AlphaFoldDB" id="A0A2W7NIY5"/>
<dbReference type="EMBL" id="QKZK01000012">
    <property type="protein sequence ID" value="PZX16664.1"/>
    <property type="molecule type" value="Genomic_DNA"/>
</dbReference>
<dbReference type="Proteomes" id="UP000249239">
    <property type="component" value="Unassembled WGS sequence"/>
</dbReference>
<organism evidence="1 2">
    <name type="scientific">Breznakibacter xylanolyticus</name>
    <dbReference type="NCBI Taxonomy" id="990"/>
    <lineage>
        <taxon>Bacteria</taxon>
        <taxon>Pseudomonadati</taxon>
        <taxon>Bacteroidota</taxon>
        <taxon>Bacteroidia</taxon>
        <taxon>Marinilabiliales</taxon>
        <taxon>Marinilabiliaceae</taxon>
        <taxon>Breznakibacter</taxon>
    </lineage>
</organism>
<dbReference type="OrthoDB" id="9775734at2"/>
<dbReference type="InterPro" id="IPR021246">
    <property type="entry name" value="DUF2797"/>
</dbReference>
<evidence type="ECO:0000313" key="1">
    <source>
        <dbReference type="EMBL" id="PZX16664.1"/>
    </source>
</evidence>
<sequence length="268" mass="30123">MRWQGHIEKMAARLEGLVHYQLPLDDVLVDVNALLGRRLRVSFMHSIRCVSCGKTIPKTYGQGFCYPCFTTVPEADACVLSPEKCRAHLGEARDMSWATAHCLIPHVVYLAMSGNIKVGVTRHTQVPIRWIDQGASSAVVLCETPNRHIAGVIEVFLKQHYPDKTKWQQMLKGVHDEGDLLVEKQRAAALLPPILRRYVSGNDQVTSLSYPYAGALPEMLAQVTFDKQSVVEGVLTAVRGQYLVFDHHWALNVRRHRGYLVVVETIDD</sequence>
<reference evidence="1 2" key="1">
    <citation type="submission" date="2018-06" db="EMBL/GenBank/DDBJ databases">
        <title>Genomic Encyclopedia of Archaeal and Bacterial Type Strains, Phase II (KMG-II): from individual species to whole genera.</title>
        <authorList>
            <person name="Goeker M."/>
        </authorList>
    </citation>
    <scope>NUCLEOTIDE SEQUENCE [LARGE SCALE GENOMIC DNA]</scope>
    <source>
        <strain evidence="1 2">DSM 6779</strain>
    </source>
</reference>
<comment type="caution">
    <text evidence="1">The sequence shown here is derived from an EMBL/GenBank/DDBJ whole genome shotgun (WGS) entry which is preliminary data.</text>
</comment>
<dbReference type="Pfam" id="PF10977">
    <property type="entry name" value="DUF2797"/>
    <property type="match status" value="1"/>
</dbReference>
<keyword evidence="2" id="KW-1185">Reference proteome</keyword>
<accession>A0A2W7NIY5</accession>
<proteinExistence type="predicted"/>
<evidence type="ECO:0000313" key="2">
    <source>
        <dbReference type="Proteomes" id="UP000249239"/>
    </source>
</evidence>
<protein>
    <submittedName>
        <fullName evidence="1">Uncharacterized protein DUF2797</fullName>
    </submittedName>
</protein>
<gene>
    <name evidence="1" type="ORF">LX69_01734</name>
</gene>
<name>A0A2W7NIY5_9BACT</name>